<feature type="compositionally biased region" description="Basic and acidic residues" evidence="1">
    <location>
        <begin position="63"/>
        <end position="76"/>
    </location>
</feature>
<evidence type="ECO:0000256" key="1">
    <source>
        <dbReference type="SAM" id="MobiDB-lite"/>
    </source>
</evidence>
<sequence>MLADWPSIVLIAGGTVNRVNGGAMKRPRVPSHRSASPVAVGLLGRMRPSDDPARRSSSPGTHRPGDEERSRHRQSFEAESLCTEWSRRRHVDDQASVGDIAATKKDGGN</sequence>
<reference evidence="2" key="1">
    <citation type="submission" date="2021-01" db="EMBL/GenBank/DDBJ databases">
        <title>Whole genome shotgun sequence of Dactylosporangium siamense NBRC 106093.</title>
        <authorList>
            <person name="Komaki H."/>
            <person name="Tamura T."/>
        </authorList>
    </citation>
    <scope>NUCLEOTIDE SEQUENCE</scope>
    <source>
        <strain evidence="2">NBRC 106093</strain>
    </source>
</reference>
<evidence type="ECO:0000313" key="3">
    <source>
        <dbReference type="Proteomes" id="UP000660611"/>
    </source>
</evidence>
<proteinExistence type="predicted"/>
<gene>
    <name evidence="2" type="ORF">Dsi01nite_092740</name>
</gene>
<name>A0A919PYY3_9ACTN</name>
<accession>A0A919PYY3</accession>
<organism evidence="2 3">
    <name type="scientific">Dactylosporangium siamense</name>
    <dbReference type="NCBI Taxonomy" id="685454"/>
    <lineage>
        <taxon>Bacteria</taxon>
        <taxon>Bacillati</taxon>
        <taxon>Actinomycetota</taxon>
        <taxon>Actinomycetes</taxon>
        <taxon>Micromonosporales</taxon>
        <taxon>Micromonosporaceae</taxon>
        <taxon>Dactylosporangium</taxon>
    </lineage>
</organism>
<keyword evidence="3" id="KW-1185">Reference proteome</keyword>
<evidence type="ECO:0000313" key="2">
    <source>
        <dbReference type="EMBL" id="GIG51233.1"/>
    </source>
</evidence>
<dbReference type="EMBL" id="BONQ01000151">
    <property type="protein sequence ID" value="GIG51233.1"/>
    <property type="molecule type" value="Genomic_DNA"/>
</dbReference>
<dbReference type="Proteomes" id="UP000660611">
    <property type="component" value="Unassembled WGS sequence"/>
</dbReference>
<dbReference type="AlphaFoldDB" id="A0A919PYY3"/>
<protein>
    <submittedName>
        <fullName evidence="2">Uncharacterized protein</fullName>
    </submittedName>
</protein>
<comment type="caution">
    <text evidence="2">The sequence shown here is derived from an EMBL/GenBank/DDBJ whole genome shotgun (WGS) entry which is preliminary data.</text>
</comment>
<feature type="region of interest" description="Disordered" evidence="1">
    <location>
        <begin position="18"/>
        <end position="109"/>
    </location>
</feature>